<organism evidence="4">
    <name type="scientific">Vanderwaltozyma polyspora (strain ATCC 22028 / DSM 70294 / BCRC 21397 / CBS 2163 / NBRC 10782 / NRRL Y-8283 / UCD 57-17)</name>
    <name type="common">Kluyveromyces polysporus</name>
    <dbReference type="NCBI Taxonomy" id="436907"/>
    <lineage>
        <taxon>Eukaryota</taxon>
        <taxon>Fungi</taxon>
        <taxon>Dikarya</taxon>
        <taxon>Ascomycota</taxon>
        <taxon>Saccharomycotina</taxon>
        <taxon>Saccharomycetes</taxon>
        <taxon>Saccharomycetales</taxon>
        <taxon>Saccharomycetaceae</taxon>
        <taxon>Vanderwaltozyma</taxon>
    </lineage>
</organism>
<gene>
    <name evidence="3" type="ORF">Kpol_1002p32</name>
</gene>
<dbReference type="OrthoDB" id="428577at2759"/>
<evidence type="ECO:0000256" key="1">
    <source>
        <dbReference type="SAM" id="MobiDB-lite"/>
    </source>
</evidence>
<sequence length="757" mass="84108">MGGDISITNFSEANENPRSHNLGIDLSLALQAEQLHNSSMTNDESVKPNVGNGKVETMVDETCIKDNAKDKNIALSEFVVTTTKSGTGSNEILANAEVSNTGSNDTSFNNTTVNTSVVKENDQFEKTDSVKIIAEPNQSIKVPEPVAIQLNGLMNSSEIQNGPNESLPHLLTLAPSITDTTTTPVVPTITNTSGYSYNSSSNENIYSNMNELGKNGIKFSVSDTMLKSNKLPNNSTSKPQLYKDIRSFSSMTNTNILPPTSNDRTTVTVKMFQRMDELSARMIAMEEMLEKLCGIIEHQNTTITDLKQTNNSYFENVTERMNLFQKHLVELNTQTPNNDHDIFAMDLLNSITNVSSAYLRKMKSKNNSTSSSSHAVGAIHKKPVNRSSLTKQFSTPDLSSVGQSGFKGQINVPGRSTFTLNPNGIKRRKKVVNQNDFLTIVPKASRQNHSNTNVVDNKVDNNSITNSYPDISSLNSFSTVSLPNLTLENTGITPLIKGSNGHMFEHPNSHPTSRVPTPLLPVAASFNPLETALNRKVSKKQKPSSGSESNNELIIENHDDDDDDGYQEDDDDDNDNENENDNDFENDRARKTEVDPKKKSSTTIENTTNTDKTLKSIGLSMTRSVSKGEKADKDQKSHTEAEHNDSVEESSEALNYTLLKAPSSVRTIWEEYVHGKEGCPSVKQLEEKYGNKWRVDKNRKTFARRKRLYKFILKGIEKGNTADEMIRILEDRRLYRDEKGNLKRRTIGWLQQSLSGT</sequence>
<dbReference type="OMA" id="KTIWEEY"/>
<dbReference type="InterPro" id="IPR052146">
    <property type="entry name" value="HOT1"/>
</dbReference>
<dbReference type="GeneID" id="5547735"/>
<dbReference type="PANTHER" id="PTHR37784">
    <property type="entry name" value="PROTEIN MSN1"/>
    <property type="match status" value="1"/>
</dbReference>
<dbReference type="GO" id="GO:0000981">
    <property type="term" value="F:DNA-binding transcription factor activity, RNA polymerase II-specific"/>
    <property type="evidence" value="ECO:0007669"/>
    <property type="project" value="TreeGrafter"/>
</dbReference>
<dbReference type="EMBL" id="DS480379">
    <property type="protein sequence ID" value="EDO19385.1"/>
    <property type="molecule type" value="Genomic_DNA"/>
</dbReference>
<dbReference type="InParanoid" id="A7TE63"/>
<dbReference type="HOGENOM" id="CLU_368102_0_0_1"/>
<dbReference type="AlphaFoldDB" id="A7TE63"/>
<evidence type="ECO:0000313" key="3">
    <source>
        <dbReference type="EMBL" id="EDO19385.1"/>
    </source>
</evidence>
<evidence type="ECO:0000259" key="2">
    <source>
        <dbReference type="Pfam" id="PF12550"/>
    </source>
</evidence>
<protein>
    <recommendedName>
        <fullName evidence="2">Transcription activator GCR1-like domain-containing protein</fullName>
    </recommendedName>
</protein>
<evidence type="ECO:0000313" key="4">
    <source>
        <dbReference type="Proteomes" id="UP000000267"/>
    </source>
</evidence>
<dbReference type="RefSeq" id="XP_001647243.1">
    <property type="nucleotide sequence ID" value="XM_001647193.1"/>
</dbReference>
<dbReference type="STRING" id="436907.A7TE63"/>
<dbReference type="PANTHER" id="PTHR37784:SF2">
    <property type="entry name" value="HIGH-OSMOLARITY-INDUCED TRANSCRIPTION PROTEIN 1"/>
    <property type="match status" value="1"/>
</dbReference>
<proteinExistence type="predicted"/>
<dbReference type="GO" id="GO:0000978">
    <property type="term" value="F:RNA polymerase II cis-regulatory region sequence-specific DNA binding"/>
    <property type="evidence" value="ECO:0007669"/>
    <property type="project" value="TreeGrafter"/>
</dbReference>
<dbReference type="Pfam" id="PF12550">
    <property type="entry name" value="GCR1_C"/>
    <property type="match status" value="1"/>
</dbReference>
<dbReference type="InterPro" id="IPR022210">
    <property type="entry name" value="TF_GCR1-like"/>
</dbReference>
<feature type="compositionally biased region" description="Low complexity" evidence="1">
    <location>
        <begin position="601"/>
        <end position="611"/>
    </location>
</feature>
<feature type="compositionally biased region" description="Acidic residues" evidence="1">
    <location>
        <begin position="558"/>
        <end position="584"/>
    </location>
</feature>
<keyword evidence="4" id="KW-1185">Reference proteome</keyword>
<dbReference type="GO" id="GO:0060963">
    <property type="term" value="P:positive regulation of ribosomal protein gene transcription by RNA polymerase II"/>
    <property type="evidence" value="ECO:0007669"/>
    <property type="project" value="TreeGrafter"/>
</dbReference>
<feature type="region of interest" description="Disordered" evidence="1">
    <location>
        <begin position="533"/>
        <end position="651"/>
    </location>
</feature>
<reference evidence="3 4" key="1">
    <citation type="journal article" date="2007" name="Proc. Natl. Acad. Sci. U.S.A.">
        <title>Independent sorting-out of thousands of duplicated gene pairs in two yeast species descended from a whole-genome duplication.</title>
        <authorList>
            <person name="Scannell D.R."/>
            <person name="Frank A.C."/>
            <person name="Conant G.C."/>
            <person name="Byrne K.P."/>
            <person name="Woolfit M."/>
            <person name="Wolfe K.H."/>
        </authorList>
    </citation>
    <scope>NUCLEOTIDE SEQUENCE [LARGE SCALE GENOMIC DNA]</scope>
    <source>
        <strain evidence="4">ATCC 22028 / DSM 70294 / BCRC 21397 / CBS 2163 / NBRC 10782 / NRRL Y-8283 / UCD 57-17</strain>
    </source>
</reference>
<dbReference type="PhylomeDB" id="A7TE63"/>
<dbReference type="KEGG" id="vpo:Kpol_1002p32"/>
<feature type="domain" description="Transcription activator GCR1-like" evidence="2">
    <location>
        <begin position="656"/>
        <end position="733"/>
    </location>
</feature>
<feature type="compositionally biased region" description="Basic and acidic residues" evidence="1">
    <location>
        <begin position="626"/>
        <end position="646"/>
    </location>
</feature>
<dbReference type="Proteomes" id="UP000000267">
    <property type="component" value="Unassembled WGS sequence"/>
</dbReference>
<accession>A7TE63</accession>
<dbReference type="FunCoup" id="A7TE63">
    <property type="interactions" value="306"/>
</dbReference>
<feature type="compositionally biased region" description="Basic and acidic residues" evidence="1">
    <location>
        <begin position="585"/>
        <end position="598"/>
    </location>
</feature>
<dbReference type="eggNOG" id="ENOG502QQ7G">
    <property type="taxonomic scope" value="Eukaryota"/>
</dbReference>
<name>A7TE63_VANPO</name>
<feature type="region of interest" description="Disordered" evidence="1">
    <location>
        <begin position="498"/>
        <end position="520"/>
    </location>
</feature>